<comment type="caution">
    <text evidence="2">The sequence shown here is derived from an EMBL/GenBank/DDBJ whole genome shotgun (WGS) entry which is preliminary data.</text>
</comment>
<dbReference type="SUPFAM" id="SSF55073">
    <property type="entry name" value="Nucleotide cyclase"/>
    <property type="match status" value="1"/>
</dbReference>
<dbReference type="InterPro" id="IPR000160">
    <property type="entry name" value="GGDEF_dom"/>
</dbReference>
<reference evidence="3" key="1">
    <citation type="journal article" date="2013" name="Genome Announc.">
        <title>Draft Genome Sequence of the Dimorphic Prosthecate Bacterium Brevundimonas abyssalis TAR-001T.</title>
        <authorList>
            <person name="Tsubouchi T."/>
            <person name="Nishi S."/>
            <person name="Usui K."/>
            <person name="Shimane Y."/>
            <person name="Takaki Y."/>
            <person name="Maruyama T."/>
            <person name="Hatada Y."/>
        </authorList>
    </citation>
    <scope>NUCLEOTIDE SEQUENCE [LARGE SCALE GENOMIC DNA]</scope>
    <source>
        <strain evidence="3">TAR-001</strain>
    </source>
</reference>
<feature type="domain" description="GGDEF" evidence="1">
    <location>
        <begin position="290"/>
        <end position="436"/>
    </location>
</feature>
<evidence type="ECO:0000259" key="1">
    <source>
        <dbReference type="Pfam" id="PF00990"/>
    </source>
</evidence>
<organism evidence="2 3">
    <name type="scientific">Brevundimonas abyssalis TAR-001</name>
    <dbReference type="NCBI Taxonomy" id="1391729"/>
    <lineage>
        <taxon>Bacteria</taxon>
        <taxon>Pseudomonadati</taxon>
        <taxon>Pseudomonadota</taxon>
        <taxon>Alphaproteobacteria</taxon>
        <taxon>Caulobacterales</taxon>
        <taxon>Caulobacteraceae</taxon>
        <taxon>Brevundimonas</taxon>
    </lineage>
</organism>
<evidence type="ECO:0000313" key="2">
    <source>
        <dbReference type="EMBL" id="GAD58961.1"/>
    </source>
</evidence>
<evidence type="ECO:0000313" key="3">
    <source>
        <dbReference type="Proteomes" id="UP000016569"/>
    </source>
</evidence>
<dbReference type="AlphaFoldDB" id="A0A8E0KJM2"/>
<keyword evidence="3" id="KW-1185">Reference proteome</keyword>
<dbReference type="Proteomes" id="UP000016569">
    <property type="component" value="Unassembled WGS sequence"/>
</dbReference>
<dbReference type="InterPro" id="IPR043128">
    <property type="entry name" value="Rev_trsase/Diguanyl_cyclase"/>
</dbReference>
<gene>
    <name evidence="2" type="ORF">MBEBAB_1211</name>
</gene>
<dbReference type="InterPro" id="IPR029787">
    <property type="entry name" value="Nucleotide_cyclase"/>
</dbReference>
<dbReference type="EMBL" id="BATC01000015">
    <property type="protein sequence ID" value="GAD58961.1"/>
    <property type="molecule type" value="Genomic_DNA"/>
</dbReference>
<sequence>MRETEILSLGPDPRVLVVAADDDLAGPLCAGLDALGWRTLTARTLDGGAAAMEDLAFEAALIADAAPEAAAVLKARALPRILPVLALSKPGRDAPGADLVMTGPPHPAQLALRLEQLVRGAVAEEEFALRQATFAAGGATLEAPDPSEKPLRVLAAGVADRRFLALSNALSAGGAEAVAAPTPYTAFDYLHESAFDAAVLWGGEDHAPALSIAAGMKRNTRLFHIPLVLYLRHVADLNLSELYNRGFADVASPDTPEDETAARILALARDYRRQKSIRKALEAARGSGLMDADTGLFTRELFAAHLARVAEAPRERGRPLSVCVLRVVYGREVALAREGGWLDRAMPQIGAMVSRLVRAEDTAARLAPEVFALALPATRGAAARLTAERIAAVIGCTAFDAGPERPPFVVEFEVGSAELQPGESPASLLERASAAVGAA</sequence>
<proteinExistence type="predicted"/>
<accession>A0A8E0KJM2</accession>
<dbReference type="Gene3D" id="3.40.50.2300">
    <property type="match status" value="1"/>
</dbReference>
<protein>
    <submittedName>
        <fullName evidence="2">Pole remodelling regulatory diguanylate cyclase</fullName>
    </submittedName>
</protein>
<name>A0A8E0KJM2_9CAUL</name>
<dbReference type="Gene3D" id="3.30.70.270">
    <property type="match status" value="1"/>
</dbReference>
<dbReference type="Pfam" id="PF00990">
    <property type="entry name" value="GGDEF"/>
    <property type="match status" value="1"/>
</dbReference>